<dbReference type="Pfam" id="PF13180">
    <property type="entry name" value="PDZ_2"/>
    <property type="match status" value="1"/>
</dbReference>
<organism evidence="5 6">
    <name type="scientific">Microcoleus asticus IPMA8</name>
    <dbReference type="NCBI Taxonomy" id="2563858"/>
    <lineage>
        <taxon>Bacteria</taxon>
        <taxon>Bacillati</taxon>
        <taxon>Cyanobacteriota</taxon>
        <taxon>Cyanophyceae</taxon>
        <taxon>Oscillatoriophycideae</taxon>
        <taxon>Oscillatoriales</taxon>
        <taxon>Microcoleaceae</taxon>
        <taxon>Microcoleus</taxon>
        <taxon>Microcoleus asticus</taxon>
    </lineage>
</organism>
<dbReference type="GO" id="GO:0008233">
    <property type="term" value="F:peptidase activity"/>
    <property type="evidence" value="ECO:0007669"/>
    <property type="project" value="UniProtKB-KW"/>
</dbReference>
<dbReference type="InterPro" id="IPR009003">
    <property type="entry name" value="Peptidase_S1_PA"/>
</dbReference>
<comment type="similarity">
    <text evidence="1">Belongs to the peptidase S1C family.</text>
</comment>
<dbReference type="Proteomes" id="UP000702425">
    <property type="component" value="Unassembled WGS sequence"/>
</dbReference>
<dbReference type="NCBIfam" id="NF041521">
    <property type="entry name" value="HhoA_HhoB_HtrA"/>
    <property type="match status" value="1"/>
</dbReference>
<dbReference type="Gene3D" id="2.40.10.10">
    <property type="entry name" value="Trypsin-like serine proteases"/>
    <property type="match status" value="2"/>
</dbReference>
<dbReference type="InterPro" id="IPR001478">
    <property type="entry name" value="PDZ"/>
</dbReference>
<evidence type="ECO:0000259" key="4">
    <source>
        <dbReference type="PROSITE" id="PS50106"/>
    </source>
</evidence>
<dbReference type="Pfam" id="PF13365">
    <property type="entry name" value="Trypsin_2"/>
    <property type="match status" value="1"/>
</dbReference>
<reference evidence="5 6" key="1">
    <citation type="journal article" date="2020" name="Sci. Rep.">
        <title>A novel cyanobacterial geosmin producer, revising GeoA distribution and dispersion patterns in Bacteria.</title>
        <authorList>
            <person name="Churro C."/>
            <person name="Semedo-Aguiar A.P."/>
            <person name="Silva A.D."/>
            <person name="Pereira-Leal J.B."/>
            <person name="Leite R.B."/>
        </authorList>
    </citation>
    <scope>NUCLEOTIDE SEQUENCE [LARGE SCALE GENOMIC DNA]</scope>
    <source>
        <strain evidence="5 6">IPMA8</strain>
    </source>
</reference>
<dbReference type="SUPFAM" id="SSF50494">
    <property type="entry name" value="Trypsin-like serine proteases"/>
    <property type="match status" value="1"/>
</dbReference>
<dbReference type="PANTHER" id="PTHR22939:SF129">
    <property type="entry name" value="SERINE PROTEASE HTRA2, MITOCHONDRIAL"/>
    <property type="match status" value="1"/>
</dbReference>
<dbReference type="EMBL" id="SRRZ01000057">
    <property type="protein sequence ID" value="NQE35518.1"/>
    <property type="molecule type" value="Genomic_DNA"/>
</dbReference>
<keyword evidence="2 5" id="KW-0645">Protease</keyword>
<dbReference type="Gene3D" id="2.30.42.10">
    <property type="match status" value="1"/>
</dbReference>
<dbReference type="PROSITE" id="PS50106">
    <property type="entry name" value="PDZ"/>
    <property type="match status" value="1"/>
</dbReference>
<keyword evidence="6" id="KW-1185">Reference proteome</keyword>
<gene>
    <name evidence="5" type="primary">hhoB</name>
    <name evidence="5" type="ORF">E5S67_03253</name>
</gene>
<comment type="caution">
    <text evidence="5">The sequence shown here is derived from an EMBL/GenBank/DDBJ whole genome shotgun (WGS) entry which is preliminary data.</text>
</comment>
<dbReference type="PANTHER" id="PTHR22939">
    <property type="entry name" value="SERINE PROTEASE FAMILY S1C HTRA-RELATED"/>
    <property type="match status" value="1"/>
</dbReference>
<name>A0ABX2D0Z7_9CYAN</name>
<accession>A0ABX2D0Z7</accession>
<evidence type="ECO:0000313" key="5">
    <source>
        <dbReference type="EMBL" id="NQE35518.1"/>
    </source>
</evidence>
<evidence type="ECO:0000313" key="6">
    <source>
        <dbReference type="Proteomes" id="UP000702425"/>
    </source>
</evidence>
<protein>
    <submittedName>
        <fullName evidence="5">Serine protease HhoB</fullName>
    </submittedName>
</protein>
<dbReference type="InterPro" id="IPR036034">
    <property type="entry name" value="PDZ_sf"/>
</dbReference>
<evidence type="ECO:0000256" key="1">
    <source>
        <dbReference type="ARBA" id="ARBA00010541"/>
    </source>
</evidence>
<evidence type="ECO:0000256" key="3">
    <source>
        <dbReference type="ARBA" id="ARBA00022801"/>
    </source>
</evidence>
<proteinExistence type="inferred from homology"/>
<dbReference type="RefSeq" id="WP_172188990.1">
    <property type="nucleotide sequence ID" value="NZ_CAWPPK010000271.1"/>
</dbReference>
<sequence>MSLSFKQTTLYLTLLSIGGGVGWLGNRYLQGSNNLETGLVLPVVRQQIPPYASPPILENRPVDRSNPNFIAEAAEKVGPAVVRIDASSKVANQVPEAFKNPLFRRFFGENLPQPEERVKRGTGSGFILTPDGRIVTNAHVVSGTDTVKVTLKDGREFEGKVQGVDPLTDVAVVKINAKELPQVALGRSDNIVPGQWAIAIGNPLGLDNTVTVGIISATGRSSSQVGIPDKRVRFIQTDAAINPGNSGGPLLNDQGEVIGINTAIRADAQGLGFAIPIETAKRVSDQLFAKGKAEHPYLGIQMVSLTAATKAELNKQLDNNKITLDRGVAVTRVVENSPAQKADLRAGDVIQKVDGIAVNTPGDVQERVESTVVGKELEVEINRLGEVQKITVRPGAFPLSGSLAGG</sequence>
<evidence type="ECO:0000256" key="2">
    <source>
        <dbReference type="ARBA" id="ARBA00022670"/>
    </source>
</evidence>
<dbReference type="InterPro" id="IPR001940">
    <property type="entry name" value="Peptidase_S1C"/>
</dbReference>
<dbReference type="InterPro" id="IPR048172">
    <property type="entry name" value="HhoA_HhoB_HtrA-like"/>
</dbReference>
<dbReference type="GO" id="GO:0006508">
    <property type="term" value="P:proteolysis"/>
    <property type="evidence" value="ECO:0007669"/>
    <property type="project" value="UniProtKB-KW"/>
</dbReference>
<dbReference type="SUPFAM" id="SSF50156">
    <property type="entry name" value="PDZ domain-like"/>
    <property type="match status" value="1"/>
</dbReference>
<dbReference type="InterPro" id="IPR043504">
    <property type="entry name" value="Peptidase_S1_PA_chymotrypsin"/>
</dbReference>
<dbReference type="SMART" id="SM00228">
    <property type="entry name" value="PDZ"/>
    <property type="match status" value="1"/>
</dbReference>
<dbReference type="PRINTS" id="PR00834">
    <property type="entry name" value="PROTEASES2C"/>
</dbReference>
<keyword evidence="3" id="KW-0378">Hydrolase</keyword>
<feature type="domain" description="PDZ" evidence="4">
    <location>
        <begin position="302"/>
        <end position="358"/>
    </location>
</feature>